<dbReference type="Proteomes" id="UP000694560">
    <property type="component" value="Unplaced"/>
</dbReference>
<keyword evidence="1" id="KW-0472">Membrane</keyword>
<sequence length="92" mass="10282">LRLEMKDEDEPVETFQMFPPGSVHGRGVSSCRSRCVCPAEVRVINIFAPLLINSALFSSLPLSFLAVLVIKLLCHQVRLYHHGACDLLSIYI</sequence>
<evidence type="ECO:0000313" key="2">
    <source>
        <dbReference type="Ensembl" id="ENSMCSP00000013240.1"/>
    </source>
</evidence>
<reference evidence="2" key="2">
    <citation type="submission" date="2025-09" db="UniProtKB">
        <authorList>
            <consortium name="Ensembl"/>
        </authorList>
    </citation>
    <scope>IDENTIFICATION</scope>
</reference>
<accession>A0A8C5TWW9</accession>
<name>A0A8C5TWW9_9PASS</name>
<keyword evidence="1" id="KW-0812">Transmembrane</keyword>
<organism evidence="2 3">
    <name type="scientific">Malurus cyaneus samueli</name>
    <dbReference type="NCBI Taxonomy" id="2593467"/>
    <lineage>
        <taxon>Eukaryota</taxon>
        <taxon>Metazoa</taxon>
        <taxon>Chordata</taxon>
        <taxon>Craniata</taxon>
        <taxon>Vertebrata</taxon>
        <taxon>Euteleostomi</taxon>
        <taxon>Archelosauria</taxon>
        <taxon>Archosauria</taxon>
        <taxon>Dinosauria</taxon>
        <taxon>Saurischia</taxon>
        <taxon>Theropoda</taxon>
        <taxon>Coelurosauria</taxon>
        <taxon>Aves</taxon>
        <taxon>Neognathae</taxon>
        <taxon>Neoaves</taxon>
        <taxon>Telluraves</taxon>
        <taxon>Australaves</taxon>
        <taxon>Passeriformes</taxon>
        <taxon>Meliphagoidea</taxon>
        <taxon>Maluridae</taxon>
        <taxon>Malurus</taxon>
    </lineage>
</organism>
<evidence type="ECO:0000313" key="3">
    <source>
        <dbReference type="Proteomes" id="UP000694560"/>
    </source>
</evidence>
<reference evidence="2" key="1">
    <citation type="submission" date="2025-08" db="UniProtKB">
        <authorList>
            <consortium name="Ensembl"/>
        </authorList>
    </citation>
    <scope>IDENTIFICATION</scope>
</reference>
<evidence type="ECO:0000256" key="1">
    <source>
        <dbReference type="SAM" id="Phobius"/>
    </source>
</evidence>
<protein>
    <submittedName>
        <fullName evidence="2">Uncharacterized protein</fullName>
    </submittedName>
</protein>
<dbReference type="AlphaFoldDB" id="A0A8C5TWW9"/>
<keyword evidence="3" id="KW-1185">Reference proteome</keyword>
<keyword evidence="1" id="KW-1133">Transmembrane helix</keyword>
<feature type="transmembrane region" description="Helical" evidence="1">
    <location>
        <begin position="46"/>
        <end position="70"/>
    </location>
</feature>
<proteinExistence type="predicted"/>
<dbReference type="Ensembl" id="ENSMCST00000013589.1">
    <property type="protein sequence ID" value="ENSMCSP00000013240.1"/>
    <property type="gene ID" value="ENSMCSG00000009398.1"/>
</dbReference>